<accession>A0ABS4QEI1</accession>
<keyword evidence="2" id="KW-0804">Transcription</keyword>
<name>A0ABS4QEI1_9NOCA</name>
<evidence type="ECO:0000313" key="4">
    <source>
        <dbReference type="EMBL" id="MBP2190099.1"/>
    </source>
</evidence>
<dbReference type="InterPro" id="IPR036388">
    <property type="entry name" value="WH-like_DNA-bd_sf"/>
</dbReference>
<evidence type="ECO:0000313" key="5">
    <source>
        <dbReference type="Proteomes" id="UP001519325"/>
    </source>
</evidence>
<gene>
    <name evidence="4" type="ORF">BJ987_003000</name>
</gene>
<organism evidence="4 5">
    <name type="scientific">Nocardia goodfellowii</name>
    <dbReference type="NCBI Taxonomy" id="882446"/>
    <lineage>
        <taxon>Bacteria</taxon>
        <taxon>Bacillati</taxon>
        <taxon>Actinomycetota</taxon>
        <taxon>Actinomycetes</taxon>
        <taxon>Mycobacteriales</taxon>
        <taxon>Nocardiaceae</taxon>
        <taxon>Nocardia</taxon>
    </lineage>
</organism>
<evidence type="ECO:0000259" key="3">
    <source>
        <dbReference type="PROSITE" id="PS50921"/>
    </source>
</evidence>
<comment type="caution">
    <text evidence="4">The sequence shown here is derived from an EMBL/GenBank/DDBJ whole genome shotgun (WGS) entry which is preliminary data.</text>
</comment>
<dbReference type="RefSeq" id="WP_209889744.1">
    <property type="nucleotide sequence ID" value="NZ_JAGGMR010000001.1"/>
</dbReference>
<dbReference type="Pfam" id="PF03861">
    <property type="entry name" value="ANTAR"/>
    <property type="match status" value="1"/>
</dbReference>
<protein>
    <recommendedName>
        <fullName evidence="3">ANTAR domain-containing protein</fullName>
    </recommendedName>
</protein>
<keyword evidence="1" id="KW-0805">Transcription regulation</keyword>
<dbReference type="PROSITE" id="PS50921">
    <property type="entry name" value="ANTAR"/>
    <property type="match status" value="1"/>
</dbReference>
<keyword evidence="5" id="KW-1185">Reference proteome</keyword>
<proteinExistence type="predicted"/>
<dbReference type="SMART" id="SM01012">
    <property type="entry name" value="ANTAR"/>
    <property type="match status" value="1"/>
</dbReference>
<sequence>MADIDQLTERFSSALRLGGGDISAACQACLHVLPVRGAAILIGERHLGLWPWSVVGEDAARIESLQAVVAAGPAVYAFATGVSVPLPDLTTPCPRWPEFVAAMTREKIAGAMISVPLRLGMARIGTLDLFDPDPGMAAPPTVSAARRLADLLTAQLISAHSAGSAGWLTPPRESVLIHQAAGMVIDHLHVGAPDAYAWLRSLAARQGLSLSEVAERIIERRLPIAAALDVPPSNTRRN</sequence>
<dbReference type="InterPro" id="IPR005561">
    <property type="entry name" value="ANTAR"/>
</dbReference>
<evidence type="ECO:0000256" key="1">
    <source>
        <dbReference type="ARBA" id="ARBA00023015"/>
    </source>
</evidence>
<evidence type="ECO:0000256" key="2">
    <source>
        <dbReference type="ARBA" id="ARBA00023163"/>
    </source>
</evidence>
<dbReference type="SUPFAM" id="SSF55781">
    <property type="entry name" value="GAF domain-like"/>
    <property type="match status" value="1"/>
</dbReference>
<dbReference type="InterPro" id="IPR029016">
    <property type="entry name" value="GAF-like_dom_sf"/>
</dbReference>
<dbReference type="Gene3D" id="1.10.10.10">
    <property type="entry name" value="Winged helix-like DNA-binding domain superfamily/Winged helix DNA-binding domain"/>
    <property type="match status" value="1"/>
</dbReference>
<reference evidence="4 5" key="1">
    <citation type="submission" date="2021-03" db="EMBL/GenBank/DDBJ databases">
        <title>Sequencing the genomes of 1000 actinobacteria strains.</title>
        <authorList>
            <person name="Klenk H.-P."/>
        </authorList>
    </citation>
    <scope>NUCLEOTIDE SEQUENCE [LARGE SCALE GENOMIC DNA]</scope>
    <source>
        <strain evidence="4 5">DSM 45516</strain>
    </source>
</reference>
<feature type="domain" description="ANTAR" evidence="3">
    <location>
        <begin position="157"/>
        <end position="218"/>
    </location>
</feature>
<dbReference type="Proteomes" id="UP001519325">
    <property type="component" value="Unassembled WGS sequence"/>
</dbReference>
<dbReference type="EMBL" id="JAGGMR010000001">
    <property type="protein sequence ID" value="MBP2190099.1"/>
    <property type="molecule type" value="Genomic_DNA"/>
</dbReference>
<dbReference type="Gene3D" id="3.30.450.40">
    <property type="match status" value="1"/>
</dbReference>